<name>B6JWX3_SCHJY</name>
<evidence type="ECO:0000313" key="12">
    <source>
        <dbReference type="Proteomes" id="UP000001744"/>
    </source>
</evidence>
<evidence type="ECO:0000259" key="8">
    <source>
        <dbReference type="PROSITE" id="PS51192"/>
    </source>
</evidence>
<dbReference type="SUPFAM" id="SSF158702">
    <property type="entry name" value="Sec63 N-terminal domain-like"/>
    <property type="match status" value="2"/>
</dbReference>
<feature type="domain" description="Helicase C-terminal" evidence="9">
    <location>
        <begin position="512"/>
        <end position="727"/>
    </location>
</feature>
<protein>
    <recommendedName>
        <fullName evidence="2">RNA helicase</fullName>
        <ecNumber evidence="2">3.6.4.13</ecNumber>
    </recommendedName>
</protein>
<dbReference type="InterPro" id="IPR014001">
    <property type="entry name" value="Helicase_ATP-bd"/>
</dbReference>
<proteinExistence type="inferred from homology"/>
<dbReference type="Pfam" id="PF00270">
    <property type="entry name" value="DEAD"/>
    <property type="match status" value="2"/>
</dbReference>
<keyword evidence="5 10" id="KW-0347">Helicase</keyword>
<dbReference type="OrthoDB" id="5575at2759"/>
<dbReference type="InterPro" id="IPR014756">
    <property type="entry name" value="Ig_E-set"/>
</dbReference>
<feature type="domain" description="Helicase ATP-binding" evidence="8">
    <location>
        <begin position="1149"/>
        <end position="1324"/>
    </location>
</feature>
<feature type="domain" description="Helicase ATP-binding" evidence="8">
    <location>
        <begin position="283"/>
        <end position="476"/>
    </location>
</feature>
<keyword evidence="12" id="KW-1185">Reference proteome</keyword>
<dbReference type="FunFam" id="1.10.3380.10:FF:000001">
    <property type="entry name" value="U5 small nuclear ribonucleoprotein helicase"/>
    <property type="match status" value="1"/>
</dbReference>
<gene>
    <name evidence="11" type="primary">rqt2</name>
    <name evidence="10" type="ORF">SJAG_00898</name>
</gene>
<dbReference type="Gene3D" id="3.40.50.300">
    <property type="entry name" value="P-loop containing nucleotide triphosphate hydrolases"/>
    <property type="match status" value="4"/>
</dbReference>
<dbReference type="FunFam" id="1.10.10.10:FF:000024">
    <property type="entry name" value="U5 small nuclear ribonucleoprotein helicase"/>
    <property type="match status" value="1"/>
</dbReference>
<dbReference type="Gene3D" id="1.10.10.10">
    <property type="entry name" value="Winged helix-like DNA-binding domain superfamily/Winged helix DNA-binding domain"/>
    <property type="match status" value="2"/>
</dbReference>
<dbReference type="InterPro" id="IPR035892">
    <property type="entry name" value="C2_domain_sf"/>
</dbReference>
<dbReference type="STRING" id="402676.B6JWX3"/>
<dbReference type="PROSITE" id="PS51194">
    <property type="entry name" value="HELICASE_CTER"/>
    <property type="match status" value="2"/>
</dbReference>
<evidence type="ECO:0000259" key="9">
    <source>
        <dbReference type="PROSITE" id="PS51194"/>
    </source>
</evidence>
<dbReference type="InterPro" id="IPR027417">
    <property type="entry name" value="P-loop_NTPase"/>
</dbReference>
<dbReference type="CDD" id="cd18795">
    <property type="entry name" value="SF2_C_Ski2"/>
    <property type="match status" value="2"/>
</dbReference>
<keyword evidence="6" id="KW-0067">ATP-binding</keyword>
<dbReference type="InterPro" id="IPR036390">
    <property type="entry name" value="WH_DNA-bd_sf"/>
</dbReference>
<dbReference type="SUPFAM" id="SSF52540">
    <property type="entry name" value="P-loop containing nucleoside triphosphate hydrolases"/>
    <property type="match status" value="3"/>
</dbReference>
<dbReference type="FunFam" id="3.40.50.300:FF:000198">
    <property type="entry name" value="Activating signal cointegrator 1 complex subunit"/>
    <property type="match status" value="1"/>
</dbReference>
<dbReference type="FunFam" id="3.40.50.300:FF:000231">
    <property type="entry name" value="Activating signal cointegrator 1 complex subunit 3"/>
    <property type="match status" value="1"/>
</dbReference>
<dbReference type="SUPFAM" id="SSF81296">
    <property type="entry name" value="E set domains"/>
    <property type="match status" value="1"/>
</dbReference>
<dbReference type="SMART" id="SM00973">
    <property type="entry name" value="Sec63"/>
    <property type="match status" value="2"/>
</dbReference>
<dbReference type="InterPro" id="IPR003593">
    <property type="entry name" value="AAA+_ATPase"/>
</dbReference>
<organism evidence="10 12">
    <name type="scientific">Schizosaccharomyces japonicus (strain yFS275 / FY16936)</name>
    <name type="common">Fission yeast</name>
    <dbReference type="NCBI Taxonomy" id="402676"/>
    <lineage>
        <taxon>Eukaryota</taxon>
        <taxon>Fungi</taxon>
        <taxon>Dikarya</taxon>
        <taxon>Ascomycota</taxon>
        <taxon>Taphrinomycotina</taxon>
        <taxon>Schizosaccharomycetes</taxon>
        <taxon>Schizosaccharomycetales</taxon>
        <taxon>Schizosaccharomycetaceae</taxon>
        <taxon>Schizosaccharomyces</taxon>
    </lineage>
</organism>
<dbReference type="InterPro" id="IPR001650">
    <property type="entry name" value="Helicase_C-like"/>
</dbReference>
<dbReference type="InterPro" id="IPR036388">
    <property type="entry name" value="WH-like_DNA-bd_sf"/>
</dbReference>
<dbReference type="EMBL" id="KE651166">
    <property type="protein sequence ID" value="EEB05874.1"/>
    <property type="molecule type" value="Genomic_DNA"/>
</dbReference>
<dbReference type="PROSITE" id="PS51192">
    <property type="entry name" value="HELICASE_ATP_BIND_1"/>
    <property type="match status" value="2"/>
</dbReference>
<dbReference type="Proteomes" id="UP000001744">
    <property type="component" value="Unassembled WGS sequence"/>
</dbReference>
<dbReference type="GO" id="GO:0003724">
    <property type="term" value="F:RNA helicase activity"/>
    <property type="evidence" value="ECO:0007669"/>
    <property type="project" value="UniProtKB-EC"/>
</dbReference>
<dbReference type="SUPFAM" id="SSF46785">
    <property type="entry name" value="Winged helix' DNA-binding domain"/>
    <property type="match status" value="2"/>
</dbReference>
<dbReference type="PIRSF" id="PIRSF039073">
    <property type="entry name" value="BRR2"/>
    <property type="match status" value="1"/>
</dbReference>
<dbReference type="InterPro" id="IPR004179">
    <property type="entry name" value="Sec63-dom"/>
</dbReference>
<dbReference type="Pfam" id="PF00271">
    <property type="entry name" value="Helicase_C"/>
    <property type="match status" value="2"/>
</dbReference>
<dbReference type="FunFam" id="1.10.10.10:FF:000012">
    <property type="entry name" value="U5 small nuclear ribonucleoprotein helicase"/>
    <property type="match status" value="1"/>
</dbReference>
<dbReference type="PANTHER" id="PTHR47961">
    <property type="entry name" value="DNA POLYMERASE THETA, PUTATIVE (AFU_ORTHOLOGUE AFUA_1G05260)-RELATED"/>
    <property type="match status" value="1"/>
</dbReference>
<sequence>MTPIPDLLAKADSVFKSLPELDDSVKYHFEYKIDNSAAGLAVSRLKQLWSKSLESEVDVPDQNATGIEQTEEDPMTWLLGCCENVAPSMSLDADALFEGVVEALSHSANEYACQEALISLLGYDNIQLVSDLLMKHHELKQYLETSAIQYAEEDQSGKDETATHGAALLERIKRSKQKALQRTDNRGPLFTGQKLFNDEQYPHVYGAKNIGNSVSIVGKKFALPAGSVREEYERYEEITVPYAKQAARLPGEKPVKISSLNTLCRKTFLGYTSLNRIQSLIFPIAFTTNENMLVCAPTGAGKTDVAMLTILQTLSNYCDVVGVDSNGDDIYNLRKDEFKIVYVAPMKALAAEVVDKMGKRLAWLGVKTREFTGDMQLTKKELSETQLLVTTPEKWDVVTRKSVGDTELAEKVRLLIIDEVHMLHDDRGAVIESIVARTQRFVETSQTMIRIVGLSATLPNYLDVSDFLGVNRQRGLFYFSNAFRPCPIEQHFIGVKGTANSRQSMGNLDEAAFDKVLNLLENGHQVMVFVHSRKDTIKTAKKLKEQFYNEGKMDLLDSSDELQSENPKYKLMQREVGKSKMNDLKELFKYGLGVHNAGMHRSDRHLTEKLFSMGLIKVLCCTATLAWGVNLPAYAVVIKGTQLYDPQKGSFVDLGVLDVLQIFGRAGRPQFESSAEAYIVTTHDKLAHYLSVVTQQSPIESQFVEHLVDNLNAEIALGSVTNIDEAVSWLGYTYLYIRMRKNPLIYGIAYDTLQDDPLLGSKRRELVMLAAQKLYANQMIVYNKNTGYLTPKDLGRIASHYYISYQSVTTINKLLKSQMSEADIFSLLSNCSEFSQIKSRENEAKDLEELLEYSTPCQLRDSVSNTPGKVNVVLQSYISRSRVDDFTLQSDMNYVAQNAGRITRALFEIALSRAWSSAYTVLSICKSIDKQQWSFEHPLAQLNLPREIVAKLENQASSSTSIVEMVEMDDTELGDLVHNKRMGNVLRNALSHFPLLKVEADLFPLTQNVMRISLNISPLFEWDMRIHGNTELFWIFVEDSGSNTILHHEVLYLSRKTYRSIPPLSFAIPLSNPPPSQLYVIAISNTWLGAETVTPVNLSHVVLREDPNPITELLDLQPLPITALQNPVLEEICAKRFSFFNAVQSQFFHTVYHTPTNVFIGAPTGSGKTMAAELATWWAFREHPGSKVVYIAPMKALVKERLKDWGARLVEPMHINMIELTGDTSPDSKTIMGADIIITTPEKWDGITRNWRTRKYVQNVSLVIIDEIHLLGSDRGPILEMIVSRMNYIASQTNSSVRILGLSTAVANAHDLADWLGITDGLFNFRHSVRPVPLEIYIDGFPGRAYGPRMMSMNKPAFQAIKTHSPTKPVIIFVSSRRQTRYTARDLISFCALEDNPRRFLNMKEEDLEMVLTKVEDKNLKMSLPFGIGLHHAGLTEDDRRISEELFVNNKIQILIATSTIAWGVNTPAHLVIVKGTEYYDAKIEGYKDMDQTDVLQMLGRAGRPQFDTEGVARIFVQDTKKSFYKHFLHSGFPVESYLHKVLEDHINAEIASGTLHSRQDAMDFLTWTYFYRRVYQNPVYYGAASNDQESVDEFLSQLINNTFKELELSACIYRTDNENYAPTSLGRIVSYYYISHRSVRNVVQKLRSDFDFPSCLQLLAESTEFDDLAIRHTEDITNAEINKTLKYNAERLNLRMVDAHVKTFILSQAHMARLELPVDDYITDTFAVLDQIIRIIQAYLDVSAELSFLNVCFTFISILQCLKQACYPDELYRNALPSLTFKSEKEAKKVLYKVAGKSRQFLEKTLAKLSLVPESMDALYAATSAYPDMDIHVSQKSPELVHLQIRRCNPPLNPDFHIYSEKFPKPQTEGWFVLIGNPQTDELFAIRRASMLGKNSAQQKLTLRLRLDIPAPCQGQNAKVYVISDSYPLVYEHSIHLMSPSEATSTTS</sequence>
<dbReference type="GO" id="GO:0005524">
    <property type="term" value="F:ATP binding"/>
    <property type="evidence" value="ECO:0007669"/>
    <property type="project" value="UniProtKB-KW"/>
</dbReference>
<dbReference type="FunFam" id="3.40.50.300:FF:000062">
    <property type="entry name" value="U5 small nuclear ribonucleoprotein helicase"/>
    <property type="match status" value="1"/>
</dbReference>
<dbReference type="FunFam" id="1.10.3380.10:FF:000002">
    <property type="entry name" value="Activating signal cointegrator 1 complex subunit 3"/>
    <property type="match status" value="1"/>
</dbReference>
<evidence type="ECO:0000256" key="2">
    <source>
        <dbReference type="ARBA" id="ARBA00012552"/>
    </source>
</evidence>
<dbReference type="HOGENOM" id="CLU_000335_2_0_1"/>
<reference evidence="10 12" key="1">
    <citation type="journal article" date="2011" name="Science">
        <title>Comparative functional genomics of the fission yeasts.</title>
        <authorList>
            <person name="Rhind N."/>
            <person name="Chen Z."/>
            <person name="Yassour M."/>
            <person name="Thompson D.A."/>
            <person name="Haas B.J."/>
            <person name="Habib N."/>
            <person name="Wapinski I."/>
            <person name="Roy S."/>
            <person name="Lin M.F."/>
            <person name="Heiman D.I."/>
            <person name="Young S.K."/>
            <person name="Furuya K."/>
            <person name="Guo Y."/>
            <person name="Pidoux A."/>
            <person name="Chen H.M."/>
            <person name="Robbertse B."/>
            <person name="Goldberg J.M."/>
            <person name="Aoki K."/>
            <person name="Bayne E.H."/>
            <person name="Berlin A.M."/>
            <person name="Desjardins C.A."/>
            <person name="Dobbs E."/>
            <person name="Dukaj L."/>
            <person name="Fan L."/>
            <person name="FitzGerald M.G."/>
            <person name="French C."/>
            <person name="Gujja S."/>
            <person name="Hansen K."/>
            <person name="Keifenheim D."/>
            <person name="Levin J.Z."/>
            <person name="Mosher R.A."/>
            <person name="Mueller C.A."/>
            <person name="Pfiffner J."/>
            <person name="Priest M."/>
            <person name="Russ C."/>
            <person name="Smialowska A."/>
            <person name="Swoboda P."/>
            <person name="Sykes S.M."/>
            <person name="Vaughn M."/>
            <person name="Vengrova S."/>
            <person name="Yoder R."/>
            <person name="Zeng Q."/>
            <person name="Allshire R."/>
            <person name="Baulcombe D."/>
            <person name="Birren B.W."/>
            <person name="Brown W."/>
            <person name="Ekwall K."/>
            <person name="Kellis M."/>
            <person name="Leatherwood J."/>
            <person name="Levin H."/>
            <person name="Margalit H."/>
            <person name="Martienssen R."/>
            <person name="Nieduszynski C.A."/>
            <person name="Spatafora J.W."/>
            <person name="Friedman N."/>
            <person name="Dalgaard J.Z."/>
            <person name="Baumann P."/>
            <person name="Niki H."/>
            <person name="Regev A."/>
            <person name="Nusbaum C."/>
        </authorList>
    </citation>
    <scope>NUCLEOTIDE SEQUENCE [LARGE SCALE GENOMIC DNA]</scope>
    <source>
        <strain evidence="12">yFS275 / FY16936</strain>
    </source>
</reference>
<dbReference type="eggNOG" id="KOG0952">
    <property type="taxonomic scope" value="Eukaryota"/>
</dbReference>
<keyword evidence="4" id="KW-0378">Hydrolase</keyword>
<dbReference type="GeneID" id="7051990"/>
<feature type="domain" description="Helicase C-terminal" evidence="9">
    <location>
        <begin position="1366"/>
        <end position="1551"/>
    </location>
</feature>
<dbReference type="EC" id="3.6.4.13" evidence="2"/>
<dbReference type="GO" id="GO:0003676">
    <property type="term" value="F:nucleic acid binding"/>
    <property type="evidence" value="ECO:0007669"/>
    <property type="project" value="InterPro"/>
</dbReference>
<dbReference type="PANTHER" id="PTHR47961:SF13">
    <property type="entry name" value="ACTIVATING SIGNAL COINTEGRATOR 1 COMPLEX SUBUNIT 3"/>
    <property type="match status" value="1"/>
</dbReference>
<evidence type="ECO:0000256" key="1">
    <source>
        <dbReference type="ARBA" id="ARBA00010140"/>
    </source>
</evidence>
<dbReference type="SMART" id="SM00382">
    <property type="entry name" value="AAA"/>
    <property type="match status" value="2"/>
</dbReference>
<evidence type="ECO:0000256" key="6">
    <source>
        <dbReference type="ARBA" id="ARBA00022840"/>
    </source>
</evidence>
<dbReference type="JaponicusDB" id="SJAG_00898">
    <property type="gene designation" value="rqt2"/>
</dbReference>
<dbReference type="Pfam" id="PF23445">
    <property type="entry name" value="WHD_SNRNP200"/>
    <property type="match status" value="2"/>
</dbReference>
<dbReference type="FunFam" id="3.40.50.300:FF:000102">
    <property type="entry name" value="RNA helicase, activating signal cointegrator 1"/>
    <property type="match status" value="1"/>
</dbReference>
<dbReference type="GO" id="GO:0016787">
    <property type="term" value="F:hydrolase activity"/>
    <property type="evidence" value="ECO:0007669"/>
    <property type="project" value="UniProtKB-KW"/>
</dbReference>
<evidence type="ECO:0000256" key="3">
    <source>
        <dbReference type="ARBA" id="ARBA00022741"/>
    </source>
</evidence>
<dbReference type="Pfam" id="PF02889">
    <property type="entry name" value="Sec63"/>
    <property type="match status" value="2"/>
</dbReference>
<evidence type="ECO:0000313" key="11">
    <source>
        <dbReference type="JaponicusDB" id="SJAG_00898"/>
    </source>
</evidence>
<dbReference type="Gene3D" id="2.60.40.150">
    <property type="entry name" value="C2 domain"/>
    <property type="match status" value="2"/>
</dbReference>
<accession>B6JWX3</accession>
<evidence type="ECO:0000256" key="4">
    <source>
        <dbReference type="ARBA" id="ARBA00022801"/>
    </source>
</evidence>
<comment type="similarity">
    <text evidence="1">Belongs to the helicase family. SKI2 subfamily.</text>
</comment>
<evidence type="ECO:0000256" key="5">
    <source>
        <dbReference type="ARBA" id="ARBA00022806"/>
    </source>
</evidence>
<dbReference type="SMART" id="SM00487">
    <property type="entry name" value="DEXDc"/>
    <property type="match status" value="2"/>
</dbReference>
<comment type="catalytic activity">
    <reaction evidence="7">
        <text>ATP + H2O = ADP + phosphate + H(+)</text>
        <dbReference type="Rhea" id="RHEA:13065"/>
        <dbReference type="ChEBI" id="CHEBI:15377"/>
        <dbReference type="ChEBI" id="CHEBI:15378"/>
        <dbReference type="ChEBI" id="CHEBI:30616"/>
        <dbReference type="ChEBI" id="CHEBI:43474"/>
        <dbReference type="ChEBI" id="CHEBI:456216"/>
        <dbReference type="EC" id="3.6.4.13"/>
    </reaction>
</comment>
<dbReference type="SMART" id="SM00490">
    <property type="entry name" value="HELICc"/>
    <property type="match status" value="2"/>
</dbReference>
<dbReference type="InterPro" id="IPR050474">
    <property type="entry name" value="Hel308_SKI2-like"/>
</dbReference>
<dbReference type="VEuPathDB" id="FungiDB:SJAG_00898"/>
<evidence type="ECO:0000313" key="10">
    <source>
        <dbReference type="EMBL" id="EEB05874.1"/>
    </source>
</evidence>
<dbReference type="InterPro" id="IPR057842">
    <property type="entry name" value="WH_MER3"/>
</dbReference>
<keyword evidence="3" id="KW-0547">Nucleotide-binding</keyword>
<dbReference type="OMA" id="MCSATEF"/>
<dbReference type="CDD" id="cd18020">
    <property type="entry name" value="DEXHc_ASCC3_1"/>
    <property type="match status" value="1"/>
</dbReference>
<evidence type="ECO:0000256" key="7">
    <source>
        <dbReference type="ARBA" id="ARBA00047984"/>
    </source>
</evidence>
<dbReference type="RefSeq" id="XP_002172167.1">
    <property type="nucleotide sequence ID" value="XM_002172131.2"/>
</dbReference>
<dbReference type="Gene3D" id="1.10.3380.10">
    <property type="entry name" value="Sec63 N-terminal domain-like domain"/>
    <property type="match status" value="2"/>
</dbReference>
<dbReference type="InterPro" id="IPR011545">
    <property type="entry name" value="DEAD/DEAH_box_helicase_dom"/>
</dbReference>